<feature type="compositionally biased region" description="Low complexity" evidence="1">
    <location>
        <begin position="167"/>
        <end position="180"/>
    </location>
</feature>
<dbReference type="EMBL" id="CAIIXF020000007">
    <property type="protein sequence ID" value="CAH1788399.1"/>
    <property type="molecule type" value="Genomic_DNA"/>
</dbReference>
<organism evidence="2 3">
    <name type="scientific">Owenia fusiformis</name>
    <name type="common">Polychaete worm</name>
    <dbReference type="NCBI Taxonomy" id="6347"/>
    <lineage>
        <taxon>Eukaryota</taxon>
        <taxon>Metazoa</taxon>
        <taxon>Spiralia</taxon>
        <taxon>Lophotrochozoa</taxon>
        <taxon>Annelida</taxon>
        <taxon>Polychaeta</taxon>
        <taxon>Sedentaria</taxon>
        <taxon>Canalipalpata</taxon>
        <taxon>Sabellida</taxon>
        <taxon>Oweniida</taxon>
        <taxon>Oweniidae</taxon>
        <taxon>Owenia</taxon>
    </lineage>
</organism>
<keyword evidence="3" id="KW-1185">Reference proteome</keyword>
<feature type="compositionally biased region" description="Basic residues" evidence="1">
    <location>
        <begin position="299"/>
        <end position="310"/>
    </location>
</feature>
<evidence type="ECO:0000256" key="1">
    <source>
        <dbReference type="SAM" id="MobiDB-lite"/>
    </source>
</evidence>
<feature type="non-terminal residue" evidence="2">
    <location>
        <position position="396"/>
    </location>
</feature>
<dbReference type="Proteomes" id="UP000749559">
    <property type="component" value="Unassembled WGS sequence"/>
</dbReference>
<feature type="compositionally biased region" description="Basic and acidic residues" evidence="1">
    <location>
        <begin position="325"/>
        <end position="345"/>
    </location>
</feature>
<evidence type="ECO:0000313" key="2">
    <source>
        <dbReference type="EMBL" id="CAH1788399.1"/>
    </source>
</evidence>
<sequence length="396" mass="44493">MSIWSQSAGKSEYVAITAPVPSRSRAATRASTVEPESTRSSSSQRSANNTRDYIIYRLPKKSTQDSYVPISYAKPSSEAIVAYSKTPYGPEYAKRSSRPSSYGPVAYSSSTDKLSSQRYSSVGHTPSYRRRSNYYDSIAAEYGPTPIPHRSSSSGTSTKRPLAAPLSSTSFSRSSESLASYRTKSPEPVKSPHVPSSADIISDFNRGKITSGPGLYTFDGIFQPDLSNLDNELDTELYDYKAARKSKKYKPTPQPFEAYDYEYIPSKSAYYDRTSPRPVVYEYVPRKNRYSNRPSVSPPRRHTSSTKKRSSSVSSVSRSKMPSQKRYEIVKVPKSTKDKENAKKGKFHDSEVYFDNFDKSQPRKFSEYAGFGIIITSDDKIIKMPVKRYRSTSESR</sequence>
<feature type="region of interest" description="Disordered" evidence="1">
    <location>
        <begin position="87"/>
        <end position="128"/>
    </location>
</feature>
<protein>
    <submittedName>
        <fullName evidence="2">Uncharacterized protein</fullName>
    </submittedName>
</protein>
<feature type="region of interest" description="Disordered" evidence="1">
    <location>
        <begin position="145"/>
        <end position="196"/>
    </location>
</feature>
<evidence type="ECO:0000313" key="3">
    <source>
        <dbReference type="Proteomes" id="UP000749559"/>
    </source>
</evidence>
<name>A0A8J1Y3M6_OWEFU</name>
<feature type="compositionally biased region" description="Polar residues" evidence="1">
    <location>
        <begin position="150"/>
        <end position="159"/>
    </location>
</feature>
<comment type="caution">
    <text evidence="2">The sequence shown here is derived from an EMBL/GenBank/DDBJ whole genome shotgun (WGS) entry which is preliminary data.</text>
</comment>
<dbReference type="AlphaFoldDB" id="A0A8J1Y3M6"/>
<feature type="compositionally biased region" description="Low complexity" evidence="1">
    <location>
        <begin position="31"/>
        <end position="46"/>
    </location>
</feature>
<feature type="compositionally biased region" description="Polar residues" evidence="1">
    <location>
        <begin position="107"/>
        <end position="124"/>
    </location>
</feature>
<feature type="region of interest" description="Disordered" evidence="1">
    <location>
        <begin position="1"/>
        <end position="53"/>
    </location>
</feature>
<accession>A0A8J1Y3M6</accession>
<reference evidence="2" key="1">
    <citation type="submission" date="2022-03" db="EMBL/GenBank/DDBJ databases">
        <authorList>
            <person name="Martin C."/>
        </authorList>
    </citation>
    <scope>NUCLEOTIDE SEQUENCE</scope>
</reference>
<feature type="region of interest" description="Disordered" evidence="1">
    <location>
        <begin position="282"/>
        <end position="345"/>
    </location>
</feature>
<proteinExistence type="predicted"/>
<gene>
    <name evidence="2" type="ORF">OFUS_LOCUS13939</name>
</gene>